<gene>
    <name evidence="4" type="ORF">BT96DRAFT_478328</name>
</gene>
<sequence length="644" mass="72362">MHLISSIAYRQQGLARFNWSPDCKTLSIDGFPVHIPSFLKNIQRTLLSTAEKIQVLFRECEYLDILDHIDQGMVPDEVGQPRWFRDRLSNDQERYSFIEEEENGLQQFSNRLLVHLIDNSNLFGWVDGKLVQIADGLATGLKSSTRLCASYFILLLQLGEAVRVVRRWKSFYSPTIRVILAMSFFINGFLTFITEYSKTQSITGAGRIVARTPAFQVNRLLILIILVAYKAAGYLNCYIGADKMTCTPYFFDVFVCHGKSMESPDFTKVLGEYNRINAGVELKLADFRQFMACVLISSTSCGLLDMKDEDDNVQAAFAIHESFNHSVQIGQAHYGLDDIAHGTQIAPDAVAHMQQVSLRWQAFMGLIRPVLHSKLPAITTNGPYENSNSTNLLIKEHFCSLQAVMISQFEGFELRTQYFLIHMFEALGTQLVERLHVGGQVPTYQNPHRPSIHPGVKKALQSVVRQPFQTFTSPEQAQLISSVRSNLHVIGVLETGGGKSMAFLCAPKLVPGKLFIVVSPLVALTEELRLRLQSQGINGGVYDEKGLDVHRAELILVSAHVAASKKFFNYLTCDGMRGRITMIFIDKAHQIVTADTYHLCFHLFHHLTSTGIPITFLSATLMPRSIPYLLQTMKITDATLVDEI</sequence>
<evidence type="ECO:0000256" key="1">
    <source>
        <dbReference type="ARBA" id="ARBA00005446"/>
    </source>
</evidence>
<dbReference type="InterPro" id="IPR011545">
    <property type="entry name" value="DEAD/DEAH_box_helicase_dom"/>
</dbReference>
<dbReference type="SMART" id="SM00487">
    <property type="entry name" value="DEXDc"/>
    <property type="match status" value="1"/>
</dbReference>
<dbReference type="Gene3D" id="3.40.50.300">
    <property type="entry name" value="P-loop containing nucleotide triphosphate hydrolases"/>
    <property type="match status" value="1"/>
</dbReference>
<dbReference type="GO" id="GO:0005737">
    <property type="term" value="C:cytoplasm"/>
    <property type="evidence" value="ECO:0007669"/>
    <property type="project" value="TreeGrafter"/>
</dbReference>
<dbReference type="Proteomes" id="UP000799118">
    <property type="component" value="Unassembled WGS sequence"/>
</dbReference>
<dbReference type="InterPro" id="IPR027417">
    <property type="entry name" value="P-loop_NTPase"/>
</dbReference>
<keyword evidence="2" id="KW-0812">Transmembrane</keyword>
<evidence type="ECO:0000313" key="4">
    <source>
        <dbReference type="EMBL" id="KAE9387630.1"/>
    </source>
</evidence>
<evidence type="ECO:0000259" key="3">
    <source>
        <dbReference type="PROSITE" id="PS51192"/>
    </source>
</evidence>
<dbReference type="GO" id="GO:0009378">
    <property type="term" value="F:four-way junction helicase activity"/>
    <property type="evidence" value="ECO:0007669"/>
    <property type="project" value="TreeGrafter"/>
</dbReference>
<feature type="transmembrane region" description="Helical" evidence="2">
    <location>
        <begin position="171"/>
        <end position="193"/>
    </location>
</feature>
<dbReference type="GO" id="GO:0005524">
    <property type="term" value="F:ATP binding"/>
    <property type="evidence" value="ECO:0007669"/>
    <property type="project" value="InterPro"/>
</dbReference>
<dbReference type="GO" id="GO:0003676">
    <property type="term" value="F:nucleic acid binding"/>
    <property type="evidence" value="ECO:0007669"/>
    <property type="project" value="InterPro"/>
</dbReference>
<dbReference type="InterPro" id="IPR014001">
    <property type="entry name" value="Helicase_ATP-bd"/>
</dbReference>
<feature type="domain" description="Helicase ATP-binding" evidence="3">
    <location>
        <begin position="480"/>
        <end position="639"/>
    </location>
</feature>
<evidence type="ECO:0000313" key="5">
    <source>
        <dbReference type="Proteomes" id="UP000799118"/>
    </source>
</evidence>
<dbReference type="PROSITE" id="PS51192">
    <property type="entry name" value="HELICASE_ATP_BIND_1"/>
    <property type="match status" value="1"/>
</dbReference>
<dbReference type="GO" id="GO:0000724">
    <property type="term" value="P:double-strand break repair via homologous recombination"/>
    <property type="evidence" value="ECO:0007669"/>
    <property type="project" value="TreeGrafter"/>
</dbReference>
<dbReference type="GO" id="GO:0005694">
    <property type="term" value="C:chromosome"/>
    <property type="evidence" value="ECO:0007669"/>
    <property type="project" value="TreeGrafter"/>
</dbReference>
<dbReference type="OrthoDB" id="2507344at2759"/>
<evidence type="ECO:0000256" key="2">
    <source>
        <dbReference type="SAM" id="Phobius"/>
    </source>
</evidence>
<protein>
    <recommendedName>
        <fullName evidence="3">Helicase ATP-binding domain-containing protein</fullName>
    </recommendedName>
</protein>
<feature type="transmembrane region" description="Helical" evidence="2">
    <location>
        <begin position="220"/>
        <end position="241"/>
    </location>
</feature>
<dbReference type="PANTHER" id="PTHR13710:SF154">
    <property type="entry name" value="RECQ HELICASE, PUTATIVE (AFU_ORTHOLOGUE AFUA_6G14720)-RELATED"/>
    <property type="match status" value="1"/>
</dbReference>
<keyword evidence="2" id="KW-0472">Membrane</keyword>
<dbReference type="SUPFAM" id="SSF52540">
    <property type="entry name" value="P-loop containing nucleoside triphosphate hydrolases"/>
    <property type="match status" value="1"/>
</dbReference>
<reference evidence="4" key="1">
    <citation type="journal article" date="2019" name="Environ. Microbiol.">
        <title>Fungal ecological strategies reflected in gene transcription - a case study of two litter decomposers.</title>
        <authorList>
            <person name="Barbi F."/>
            <person name="Kohler A."/>
            <person name="Barry K."/>
            <person name="Baskaran P."/>
            <person name="Daum C."/>
            <person name="Fauchery L."/>
            <person name="Ihrmark K."/>
            <person name="Kuo A."/>
            <person name="LaButti K."/>
            <person name="Lipzen A."/>
            <person name="Morin E."/>
            <person name="Grigoriev I.V."/>
            <person name="Henrissat B."/>
            <person name="Lindahl B."/>
            <person name="Martin F."/>
        </authorList>
    </citation>
    <scope>NUCLEOTIDE SEQUENCE</scope>
    <source>
        <strain evidence="4">JB14</strain>
    </source>
</reference>
<dbReference type="GO" id="GO:0043138">
    <property type="term" value="F:3'-5' DNA helicase activity"/>
    <property type="evidence" value="ECO:0007669"/>
    <property type="project" value="TreeGrafter"/>
</dbReference>
<keyword evidence="2" id="KW-1133">Transmembrane helix</keyword>
<dbReference type="PANTHER" id="PTHR13710">
    <property type="entry name" value="DNA HELICASE RECQ FAMILY MEMBER"/>
    <property type="match status" value="1"/>
</dbReference>
<dbReference type="AlphaFoldDB" id="A0A6A4GQR1"/>
<name>A0A6A4GQR1_9AGAR</name>
<accession>A0A6A4GQR1</accession>
<proteinExistence type="inferred from homology"/>
<comment type="similarity">
    <text evidence="1">Belongs to the helicase family. RecQ subfamily.</text>
</comment>
<organism evidence="4 5">
    <name type="scientific">Gymnopus androsaceus JB14</name>
    <dbReference type="NCBI Taxonomy" id="1447944"/>
    <lineage>
        <taxon>Eukaryota</taxon>
        <taxon>Fungi</taxon>
        <taxon>Dikarya</taxon>
        <taxon>Basidiomycota</taxon>
        <taxon>Agaricomycotina</taxon>
        <taxon>Agaricomycetes</taxon>
        <taxon>Agaricomycetidae</taxon>
        <taxon>Agaricales</taxon>
        <taxon>Marasmiineae</taxon>
        <taxon>Omphalotaceae</taxon>
        <taxon>Gymnopus</taxon>
    </lineage>
</organism>
<dbReference type="EMBL" id="ML769789">
    <property type="protein sequence ID" value="KAE9387630.1"/>
    <property type="molecule type" value="Genomic_DNA"/>
</dbReference>
<keyword evidence="5" id="KW-1185">Reference proteome</keyword>
<dbReference type="Pfam" id="PF00270">
    <property type="entry name" value="DEAD"/>
    <property type="match status" value="1"/>
</dbReference>